<dbReference type="PANTHER" id="PTHR43615:SF1">
    <property type="entry name" value="PPDK_N DOMAIN-CONTAINING PROTEIN"/>
    <property type="match status" value="1"/>
</dbReference>
<dbReference type="Gene3D" id="3.30.1490.20">
    <property type="entry name" value="ATP-grasp fold, A domain"/>
    <property type="match status" value="1"/>
</dbReference>
<accession>A0A1F4UES8</accession>
<keyword evidence="1" id="KW-0472">Membrane</keyword>
<dbReference type="GO" id="GO:0005524">
    <property type="term" value="F:ATP binding"/>
    <property type="evidence" value="ECO:0007669"/>
    <property type="project" value="InterPro"/>
</dbReference>
<dbReference type="EMBL" id="MEUM01000027">
    <property type="protein sequence ID" value="OGC43320.1"/>
    <property type="molecule type" value="Genomic_DNA"/>
</dbReference>
<evidence type="ECO:0000313" key="5">
    <source>
        <dbReference type="Proteomes" id="UP000177025"/>
    </source>
</evidence>
<dbReference type="InterPro" id="IPR008279">
    <property type="entry name" value="PEP-util_enz_mobile_dom"/>
</dbReference>
<dbReference type="GO" id="GO:0016301">
    <property type="term" value="F:kinase activity"/>
    <property type="evidence" value="ECO:0007669"/>
    <property type="project" value="InterPro"/>
</dbReference>
<dbReference type="Proteomes" id="UP000177025">
    <property type="component" value="Unassembled WGS sequence"/>
</dbReference>
<dbReference type="InterPro" id="IPR036637">
    <property type="entry name" value="Phosphohistidine_dom_sf"/>
</dbReference>
<dbReference type="AlphaFoldDB" id="A0A1F4UES8"/>
<feature type="transmembrane region" description="Helical" evidence="1">
    <location>
        <begin position="441"/>
        <end position="459"/>
    </location>
</feature>
<dbReference type="SUPFAM" id="SSF52009">
    <property type="entry name" value="Phosphohistidine domain"/>
    <property type="match status" value="1"/>
</dbReference>
<feature type="domain" description="Pyruvate phosphate dikinase AMP/ATP-binding" evidence="3">
    <location>
        <begin position="47"/>
        <end position="257"/>
    </location>
</feature>
<gene>
    <name evidence="4" type="ORF">A2Y85_05245</name>
</gene>
<proteinExistence type="predicted"/>
<evidence type="ECO:0000313" key="4">
    <source>
        <dbReference type="EMBL" id="OGC43320.1"/>
    </source>
</evidence>
<organism evidence="4 5">
    <name type="scientific">candidate division WOR-3 bacterium RBG_13_43_14</name>
    <dbReference type="NCBI Taxonomy" id="1802590"/>
    <lineage>
        <taxon>Bacteria</taxon>
        <taxon>Bacteria division WOR-3</taxon>
    </lineage>
</organism>
<dbReference type="InterPro" id="IPR002192">
    <property type="entry name" value="PPDK_AMP/ATP-bd"/>
</dbReference>
<feature type="domain" description="PEP-utilising enzyme mobile" evidence="2">
    <location>
        <begin position="725"/>
        <end position="794"/>
    </location>
</feature>
<dbReference type="Gene3D" id="3.30.470.20">
    <property type="entry name" value="ATP-grasp fold, B domain"/>
    <property type="match status" value="2"/>
</dbReference>
<keyword evidence="1" id="KW-0812">Transmembrane</keyword>
<evidence type="ECO:0008006" key="6">
    <source>
        <dbReference type="Google" id="ProtNLM"/>
    </source>
</evidence>
<dbReference type="Pfam" id="PF00391">
    <property type="entry name" value="PEP-utilizers"/>
    <property type="match status" value="1"/>
</dbReference>
<evidence type="ECO:0000256" key="1">
    <source>
        <dbReference type="SAM" id="Phobius"/>
    </source>
</evidence>
<protein>
    <recommendedName>
        <fullName evidence="6">Phosphoenolpyruvate synthase</fullName>
    </recommendedName>
</protein>
<name>A0A1F4UES8_UNCW3</name>
<dbReference type="PANTHER" id="PTHR43615">
    <property type="entry name" value="PHOSPHOENOLPYRUVATE SYNTHASE-RELATED"/>
    <property type="match status" value="1"/>
</dbReference>
<dbReference type="Gene3D" id="3.50.30.10">
    <property type="entry name" value="Phosphohistidine domain"/>
    <property type="match status" value="1"/>
</dbReference>
<sequence length="814" mass="92248">MKIPVEFVYFIAEAGHVDLKDVGSKGFNLFKLRNYFNVPDFAVLVTRAFQESFSRGKLPALFEKEIENVLKFFFRSGAVAVRSSATSEDTETASFAGMYNTSLNIKSVEEGIAAVIKTWRSLDSERARNYRKKMRCERGQMAVIIQHQLDPEISGVMFTRNPFASDEILIECCSGLGDKLVSGEIEPSRYRYKNKKIAGISGDNILVWAQVKELVNAGKRIEKLFGCPQDIEWAFEGGKLYILQARPVTTVVDTHKKKGRVWCNVNVRETIPDPISPMMYSIFESIMFPLIIIDAFGVPISREQYYKYPAVERVLGRLYWNVNNTMALGRTIDPVMRLLNADKNLDPQMAAAFKHVDVETLPPLIPFFKLLWFSFSAMIRMTVFIIKSSIFMRGTVNKVNIVSSETLAMAESYEVSPDLNTGIVNVQKLIERIVSKISRRYFGGLFLSLFYFIFLGKILSLRMGKKGEAIARKTIIGLIDKTGEMVQAVEVLADYARKKNRSLDITEVKKLWEKDKEFQRLFNDFIQEFGHRGPAEFDVASLNWREDFDMVFQLIATHRKSKTKPVRSYVIKEMIDKAKPFERFFIKLFLPRINAFTPLRESGKHYYFKAIAKVKDQLLMTGNYLVKKNYFDNIRDVFLLELKDLNSIAAGRSTSDQIRETIDQRKRERTKFEMIDPPDIVFEDGRTISFTAKQSPGMIGEPVSFGKVKGRARIVKDFKSSSVLKPGEILITHHTDPGWTPLFSVCGGVIVEAGGLICHAAMVARELGLPAVVLRNATSAIPDGALIELDADIGTIKIVARSAECGEKEPMLDT</sequence>
<comment type="caution">
    <text evidence="4">The sequence shown here is derived from an EMBL/GenBank/DDBJ whole genome shotgun (WGS) entry which is preliminary data.</text>
</comment>
<dbReference type="InterPro" id="IPR013815">
    <property type="entry name" value="ATP_grasp_subdomain_1"/>
</dbReference>
<dbReference type="InterPro" id="IPR051549">
    <property type="entry name" value="PEP_Utilizing_Enz"/>
</dbReference>
<evidence type="ECO:0000259" key="2">
    <source>
        <dbReference type="Pfam" id="PF00391"/>
    </source>
</evidence>
<keyword evidence="1" id="KW-1133">Transmembrane helix</keyword>
<evidence type="ECO:0000259" key="3">
    <source>
        <dbReference type="Pfam" id="PF01326"/>
    </source>
</evidence>
<reference evidence="4 5" key="1">
    <citation type="journal article" date="2016" name="Nat. Commun.">
        <title>Thousands of microbial genomes shed light on interconnected biogeochemical processes in an aquifer system.</title>
        <authorList>
            <person name="Anantharaman K."/>
            <person name="Brown C.T."/>
            <person name="Hug L.A."/>
            <person name="Sharon I."/>
            <person name="Castelle C.J."/>
            <person name="Probst A.J."/>
            <person name="Thomas B.C."/>
            <person name="Singh A."/>
            <person name="Wilkins M.J."/>
            <person name="Karaoz U."/>
            <person name="Brodie E.L."/>
            <person name="Williams K.H."/>
            <person name="Hubbard S.S."/>
            <person name="Banfield J.F."/>
        </authorList>
    </citation>
    <scope>NUCLEOTIDE SEQUENCE [LARGE SCALE GENOMIC DNA]</scope>
</reference>
<feature type="transmembrane region" description="Helical" evidence="1">
    <location>
        <begin position="364"/>
        <end position="386"/>
    </location>
</feature>
<dbReference type="SUPFAM" id="SSF56059">
    <property type="entry name" value="Glutathione synthetase ATP-binding domain-like"/>
    <property type="match status" value="1"/>
</dbReference>
<dbReference type="Pfam" id="PF01326">
    <property type="entry name" value="PPDK_N"/>
    <property type="match status" value="1"/>
</dbReference>